<keyword evidence="2" id="KW-1185">Reference proteome</keyword>
<protein>
    <submittedName>
        <fullName evidence="1">Uncharacterized protein</fullName>
    </submittedName>
</protein>
<evidence type="ECO:0000313" key="1">
    <source>
        <dbReference type="EMBL" id="KAF2840378.1"/>
    </source>
</evidence>
<dbReference type="Pfam" id="PF11654">
    <property type="entry name" value="NCE101"/>
    <property type="match status" value="1"/>
</dbReference>
<dbReference type="Proteomes" id="UP000799429">
    <property type="component" value="Unassembled WGS sequence"/>
</dbReference>
<accession>A0A9P4SEY9</accession>
<gene>
    <name evidence="1" type="ORF">M501DRAFT_1015434</name>
</gene>
<organism evidence="1 2">
    <name type="scientific">Patellaria atrata CBS 101060</name>
    <dbReference type="NCBI Taxonomy" id="1346257"/>
    <lineage>
        <taxon>Eukaryota</taxon>
        <taxon>Fungi</taxon>
        <taxon>Dikarya</taxon>
        <taxon>Ascomycota</taxon>
        <taxon>Pezizomycotina</taxon>
        <taxon>Dothideomycetes</taxon>
        <taxon>Dothideomycetes incertae sedis</taxon>
        <taxon>Patellariales</taxon>
        <taxon>Patellariaceae</taxon>
        <taxon>Patellaria</taxon>
    </lineage>
</organism>
<name>A0A9P4SEY9_9PEZI</name>
<evidence type="ECO:0000313" key="2">
    <source>
        <dbReference type="Proteomes" id="UP000799429"/>
    </source>
</evidence>
<comment type="caution">
    <text evidence="1">The sequence shown here is derived from an EMBL/GenBank/DDBJ whole genome shotgun (WGS) entry which is preliminary data.</text>
</comment>
<reference evidence="1" key="1">
    <citation type="journal article" date="2020" name="Stud. Mycol.">
        <title>101 Dothideomycetes genomes: a test case for predicting lifestyles and emergence of pathogens.</title>
        <authorList>
            <person name="Haridas S."/>
            <person name="Albert R."/>
            <person name="Binder M."/>
            <person name="Bloem J."/>
            <person name="Labutti K."/>
            <person name="Salamov A."/>
            <person name="Andreopoulos B."/>
            <person name="Baker S."/>
            <person name="Barry K."/>
            <person name="Bills G."/>
            <person name="Bluhm B."/>
            <person name="Cannon C."/>
            <person name="Castanera R."/>
            <person name="Culley D."/>
            <person name="Daum C."/>
            <person name="Ezra D."/>
            <person name="Gonzalez J."/>
            <person name="Henrissat B."/>
            <person name="Kuo A."/>
            <person name="Liang C."/>
            <person name="Lipzen A."/>
            <person name="Lutzoni F."/>
            <person name="Magnuson J."/>
            <person name="Mondo S."/>
            <person name="Nolan M."/>
            <person name="Ohm R."/>
            <person name="Pangilinan J."/>
            <person name="Park H.-J."/>
            <person name="Ramirez L."/>
            <person name="Alfaro M."/>
            <person name="Sun H."/>
            <person name="Tritt A."/>
            <person name="Yoshinaga Y."/>
            <person name="Zwiers L.-H."/>
            <person name="Turgeon B."/>
            <person name="Goodwin S."/>
            <person name="Spatafora J."/>
            <person name="Crous P."/>
            <person name="Grigoriev I."/>
        </authorList>
    </citation>
    <scope>NUCLEOTIDE SEQUENCE</scope>
    <source>
        <strain evidence="1">CBS 101060</strain>
    </source>
</reference>
<dbReference type="AlphaFoldDB" id="A0A9P4SEY9"/>
<dbReference type="EMBL" id="MU006093">
    <property type="protein sequence ID" value="KAF2840378.1"/>
    <property type="molecule type" value="Genomic_DNA"/>
</dbReference>
<dbReference type="InterPro" id="IPR024242">
    <property type="entry name" value="NCE101"/>
</dbReference>
<sequence>MQPRPNYILSKFLDPPFAILIGLSAALLRIHNVESSHGRTFPQTLETAKRRVHIAWEEKGR</sequence>
<dbReference type="OrthoDB" id="2155101at2759"/>
<dbReference type="GO" id="GO:0009306">
    <property type="term" value="P:protein secretion"/>
    <property type="evidence" value="ECO:0007669"/>
    <property type="project" value="InterPro"/>
</dbReference>
<proteinExistence type="predicted"/>